<dbReference type="Pfam" id="PF00004">
    <property type="entry name" value="AAA"/>
    <property type="match status" value="1"/>
</dbReference>
<dbReference type="InterPro" id="IPR050168">
    <property type="entry name" value="AAA_ATPase_domain"/>
</dbReference>
<dbReference type="SMART" id="SM00382">
    <property type="entry name" value="AAA"/>
    <property type="match status" value="1"/>
</dbReference>
<keyword evidence="2" id="KW-0067">ATP-binding</keyword>
<dbReference type="InterPro" id="IPR027417">
    <property type="entry name" value="P-loop_NTPase"/>
</dbReference>
<proteinExistence type="predicted"/>
<evidence type="ECO:0000256" key="1">
    <source>
        <dbReference type="ARBA" id="ARBA00022741"/>
    </source>
</evidence>
<dbReference type="InterPro" id="IPR003593">
    <property type="entry name" value="AAA+_ATPase"/>
</dbReference>
<gene>
    <name evidence="5" type="ORF">FVE85_9725</name>
</gene>
<dbReference type="AlphaFoldDB" id="A0A5J4YK95"/>
<keyword evidence="5" id="KW-0131">Cell cycle</keyword>
<dbReference type="Gene3D" id="3.40.50.300">
    <property type="entry name" value="P-loop containing nucleotide triphosphate hydrolases"/>
    <property type="match status" value="1"/>
</dbReference>
<dbReference type="GO" id="GO:0005524">
    <property type="term" value="F:ATP binding"/>
    <property type="evidence" value="ECO:0007669"/>
    <property type="project" value="UniProtKB-KW"/>
</dbReference>
<keyword evidence="6" id="KW-1185">Reference proteome</keyword>
<keyword evidence="5" id="KW-0132">Cell division</keyword>
<organism evidence="5 6">
    <name type="scientific">Porphyridium purpureum</name>
    <name type="common">Red alga</name>
    <name type="synonym">Porphyridium cruentum</name>
    <dbReference type="NCBI Taxonomy" id="35688"/>
    <lineage>
        <taxon>Eukaryota</taxon>
        <taxon>Rhodophyta</taxon>
        <taxon>Bangiophyceae</taxon>
        <taxon>Porphyridiales</taxon>
        <taxon>Porphyridiaceae</taxon>
        <taxon>Porphyridium</taxon>
    </lineage>
</organism>
<dbReference type="GO" id="GO:0051301">
    <property type="term" value="P:cell division"/>
    <property type="evidence" value="ECO:0007669"/>
    <property type="project" value="UniProtKB-KW"/>
</dbReference>
<feature type="compositionally biased region" description="Low complexity" evidence="3">
    <location>
        <begin position="108"/>
        <end position="130"/>
    </location>
</feature>
<evidence type="ECO:0000256" key="2">
    <source>
        <dbReference type="ARBA" id="ARBA00022840"/>
    </source>
</evidence>
<evidence type="ECO:0000256" key="3">
    <source>
        <dbReference type="SAM" id="MobiDB-lite"/>
    </source>
</evidence>
<evidence type="ECO:0000313" key="5">
    <source>
        <dbReference type="EMBL" id="KAA8491678.1"/>
    </source>
</evidence>
<dbReference type="InterPro" id="IPR003959">
    <property type="entry name" value="ATPase_AAA_core"/>
</dbReference>
<dbReference type="OrthoDB" id="10038562at2759"/>
<reference evidence="6" key="1">
    <citation type="journal article" date="2019" name="Nat. Commun.">
        <title>Expansion of phycobilisome linker gene families in mesophilic red algae.</title>
        <authorList>
            <person name="Lee J."/>
            <person name="Kim D."/>
            <person name="Bhattacharya D."/>
            <person name="Yoon H.S."/>
        </authorList>
    </citation>
    <scope>NUCLEOTIDE SEQUENCE [LARGE SCALE GENOMIC DNA]</scope>
    <source>
        <strain evidence="6">CCMP 1328</strain>
    </source>
</reference>
<comment type="caution">
    <text evidence="5">The sequence shown here is derived from an EMBL/GenBank/DDBJ whole genome shotgun (WGS) entry which is preliminary data.</text>
</comment>
<dbReference type="EMBL" id="VRMN01000012">
    <property type="protein sequence ID" value="KAA8491678.1"/>
    <property type="molecule type" value="Genomic_DNA"/>
</dbReference>
<protein>
    <submittedName>
        <fullName evidence="5">Cell division cycle protein 48-like</fullName>
    </submittedName>
</protein>
<sequence length="1062" mass="117154">MVSEDIDCYSVCQEHAEVAAAFAEARLKHGLGAEDAERILIGRLEEMQELSEVPYVKFLASKSTAQLKDEVVSLMELMGTLEQAQKGAERYELGRFLGLSKGQSMVSSSNANGNLGSGPDAPAAPASSVGTASAQFQAFPDSPRDEYDSLEAPSLHLAFSQQTHHDFVLANFFQGSVDAFKEALAGSARYQAQQGASKLFADIEIDEEPSQGGTKLIPEPFSCRVLPPTVAVIKEAKAAFVQASHVHVAVGGAEQPKLEKTVVAERKVEEELRAFARYLIYTAQPTPDPFKNNCDLSLRSQDVLGAVAEVGNVLMGIEDVQRQMRIGFRLFESTKSLPRGVMFYGPPGTGKTSLIVKLCALLDIHLVAPMLAAGDFAKPLVGQAEEMINQLALRAAAVPWRLCCVVVDEIESLVTSRGKGGGDSSKLSVLLSRIGGVSDVPNLMFFAATNHPEMMDSAFLRRMKIKIFVGPPSSEGRASFVRRLGSDIFETKGHVCNDQGEDKGGSCDHAGCALERATIKMTVNFAASQIVGALTRVRSVLADYKAEDIAVNDAFDLIHAAVAQFTEEENILISSVYNQVNIMAPFVRPKGRTLEHLVRDSKRLQYLLSENGRRKANCSGRIVIDLTAPRDHIQVQLKPQKMDLGQQRFIVEPAEVDPKEFPDSMLIGGGQSFADALGDESMPCLELLPLVGPLRQYFRDSPVWVEGQTFVSAILQYKECVGLAPKKRSSKTVQAFLEQTKALWHAPTPSPASGAARSAGAIPKLVLEQYYNGDSKPYRSLLEQIEKRVRSRAQALSFALKEQYPKEVLEERYECFSFVRDARDLSVEDLLAVYLHLGVACNTTRLLYICREFFHSNKIVAEGEMELFWHEQIKSLKNEYKSGMVIIDYDSLANPVKDKLGEDRFDLVQLMASIAATFRASSDHLWFLAVSGNKAIISRIIENSKWRPAIDTDPPLRCYNCGKWARQSINKKTSCGRHTGDLVLYMKEEDGVQDTGPDGKKKEPEVLKRFAAQSFDERKLIIERVESGGINWKQLRWNCCEQGLFSGNGGELLGPHEFMRDD</sequence>
<dbReference type="Proteomes" id="UP000324585">
    <property type="component" value="Unassembled WGS sequence"/>
</dbReference>
<dbReference type="CDD" id="cd19481">
    <property type="entry name" value="RecA-like_protease"/>
    <property type="match status" value="1"/>
</dbReference>
<dbReference type="SUPFAM" id="SSF52540">
    <property type="entry name" value="P-loop containing nucleoside triphosphate hydrolases"/>
    <property type="match status" value="1"/>
</dbReference>
<dbReference type="PANTHER" id="PTHR23077">
    <property type="entry name" value="AAA-FAMILY ATPASE"/>
    <property type="match status" value="1"/>
</dbReference>
<keyword evidence="1" id="KW-0547">Nucleotide-binding</keyword>
<dbReference type="GO" id="GO:0016887">
    <property type="term" value="F:ATP hydrolysis activity"/>
    <property type="evidence" value="ECO:0007669"/>
    <property type="project" value="InterPro"/>
</dbReference>
<evidence type="ECO:0000259" key="4">
    <source>
        <dbReference type="SMART" id="SM00382"/>
    </source>
</evidence>
<feature type="domain" description="AAA+ ATPase" evidence="4">
    <location>
        <begin position="337"/>
        <end position="469"/>
    </location>
</feature>
<accession>A0A5J4YK95</accession>
<evidence type="ECO:0000313" key="6">
    <source>
        <dbReference type="Proteomes" id="UP000324585"/>
    </source>
</evidence>
<name>A0A5J4YK95_PORPP</name>
<dbReference type="PANTHER" id="PTHR23077:SF171">
    <property type="entry name" value="NUCLEAR VALOSIN-CONTAINING PROTEIN-LIKE"/>
    <property type="match status" value="1"/>
</dbReference>
<feature type="region of interest" description="Disordered" evidence="3">
    <location>
        <begin position="108"/>
        <end position="133"/>
    </location>
</feature>